<dbReference type="InterPro" id="IPR000626">
    <property type="entry name" value="Ubiquitin-like_dom"/>
</dbReference>
<feature type="compositionally biased region" description="Low complexity" evidence="1">
    <location>
        <begin position="92"/>
        <end position="113"/>
    </location>
</feature>
<feature type="compositionally biased region" description="Low complexity" evidence="1">
    <location>
        <begin position="233"/>
        <end position="251"/>
    </location>
</feature>
<dbReference type="Pfam" id="PF00627">
    <property type="entry name" value="UBA"/>
    <property type="match status" value="1"/>
</dbReference>
<evidence type="ECO:0000313" key="4">
    <source>
        <dbReference type="EMBL" id="KAJ2851654.1"/>
    </source>
</evidence>
<evidence type="ECO:0000256" key="1">
    <source>
        <dbReference type="SAM" id="MobiDB-lite"/>
    </source>
</evidence>
<dbReference type="GO" id="GO:0031593">
    <property type="term" value="F:polyubiquitin modification-dependent protein binding"/>
    <property type="evidence" value="ECO:0007669"/>
    <property type="project" value="TreeGrafter"/>
</dbReference>
<proteinExistence type="predicted"/>
<dbReference type="PROSITE" id="PS50053">
    <property type="entry name" value="UBIQUITIN_2"/>
    <property type="match status" value="1"/>
</dbReference>
<dbReference type="CDD" id="cd14399">
    <property type="entry name" value="UBA_PLICs"/>
    <property type="match status" value="1"/>
</dbReference>
<dbReference type="InterPro" id="IPR009060">
    <property type="entry name" value="UBA-like_sf"/>
</dbReference>
<feature type="region of interest" description="Disordered" evidence="1">
    <location>
        <begin position="279"/>
        <end position="301"/>
    </location>
</feature>
<comment type="caution">
    <text evidence="4">The sequence shown here is derived from an EMBL/GenBank/DDBJ whole genome shotgun (WGS) entry which is preliminary data.</text>
</comment>
<dbReference type="Pfam" id="PF23195">
    <property type="entry name" value="UBQLN1"/>
    <property type="match status" value="1"/>
</dbReference>
<sequence length="346" mass="37172">MISIVIKSSGDNKITVEIDTEQTVSALKSKIAEQLEDTPVDRQRLIYAGRILKDGDKLSVYKIADGNTVHLVKSGVKKTTAPATGGAISDTPAASESTAQAQQSQAQSQPQQQPGGGMGGMPDMASMLGGMGGMGDMANMMGGMGGMGGMPQMSPEMLEQMYSNPMVQQMMEQVYSNPELLRSMIENNPMLQQQMTPQMREMMSNPEFLRMATNPEIMRAAAQFQTAMQRMQPGSSLGNNSSSNNPGIYNPWAASGAGNPVSSQQPAANPLASLMNMGFVPPQPPASSAMENTQPQQPPEERFSTQLQQLNEMGFWNREQNIQALIVSNGNVNGAIEYLLSRAAND</sequence>
<organism evidence="4 5">
    <name type="scientific">Coemansia brasiliensis</name>
    <dbReference type="NCBI Taxonomy" id="2650707"/>
    <lineage>
        <taxon>Eukaryota</taxon>
        <taxon>Fungi</taxon>
        <taxon>Fungi incertae sedis</taxon>
        <taxon>Zoopagomycota</taxon>
        <taxon>Kickxellomycotina</taxon>
        <taxon>Kickxellomycetes</taxon>
        <taxon>Kickxellales</taxon>
        <taxon>Kickxellaceae</taxon>
        <taxon>Coemansia</taxon>
    </lineage>
</organism>
<dbReference type="PROSITE" id="PS50030">
    <property type="entry name" value="UBA"/>
    <property type="match status" value="1"/>
</dbReference>
<dbReference type="InterPro" id="IPR015496">
    <property type="entry name" value="Ubiquilin"/>
</dbReference>
<dbReference type="InterPro" id="IPR015940">
    <property type="entry name" value="UBA"/>
</dbReference>
<dbReference type="GO" id="GO:0005829">
    <property type="term" value="C:cytosol"/>
    <property type="evidence" value="ECO:0007669"/>
    <property type="project" value="TreeGrafter"/>
</dbReference>
<dbReference type="InterPro" id="IPR029071">
    <property type="entry name" value="Ubiquitin-like_domsf"/>
</dbReference>
<dbReference type="InterPro" id="IPR006636">
    <property type="entry name" value="STI1_HS-bd"/>
</dbReference>
<accession>A0A9W8LZI6</accession>
<dbReference type="OrthoDB" id="267397at2759"/>
<protein>
    <submittedName>
        <fullName evidence="4">Uncharacterized protein</fullName>
    </submittedName>
</protein>
<dbReference type="Gene3D" id="1.10.8.10">
    <property type="entry name" value="DNA helicase RuvA subunit, C-terminal domain"/>
    <property type="match status" value="1"/>
</dbReference>
<gene>
    <name evidence="4" type="ORF">IWW36_000977</name>
</gene>
<dbReference type="GO" id="GO:0006511">
    <property type="term" value="P:ubiquitin-dependent protein catabolic process"/>
    <property type="evidence" value="ECO:0007669"/>
    <property type="project" value="TreeGrafter"/>
</dbReference>
<dbReference type="SMART" id="SM00727">
    <property type="entry name" value="STI1"/>
    <property type="match status" value="2"/>
</dbReference>
<dbReference type="SUPFAM" id="SSF54236">
    <property type="entry name" value="Ubiquitin-like"/>
    <property type="match status" value="1"/>
</dbReference>
<keyword evidence="5" id="KW-1185">Reference proteome</keyword>
<reference evidence="4" key="1">
    <citation type="submission" date="2022-07" db="EMBL/GenBank/DDBJ databases">
        <title>Phylogenomic reconstructions and comparative analyses of Kickxellomycotina fungi.</title>
        <authorList>
            <person name="Reynolds N.K."/>
            <person name="Stajich J.E."/>
            <person name="Barry K."/>
            <person name="Grigoriev I.V."/>
            <person name="Crous P."/>
            <person name="Smith M.E."/>
        </authorList>
    </citation>
    <scope>NUCLEOTIDE SEQUENCE</scope>
    <source>
        <strain evidence="4">NRRL 1566</strain>
    </source>
</reference>
<dbReference type="SMART" id="SM00165">
    <property type="entry name" value="UBA"/>
    <property type="match status" value="1"/>
</dbReference>
<name>A0A9W8LZI6_9FUNG</name>
<dbReference type="SMART" id="SM00213">
    <property type="entry name" value="UBQ"/>
    <property type="match status" value="1"/>
</dbReference>
<dbReference type="Proteomes" id="UP001139887">
    <property type="component" value="Unassembled WGS sequence"/>
</dbReference>
<dbReference type="AlphaFoldDB" id="A0A9W8LZI6"/>
<evidence type="ECO:0000313" key="5">
    <source>
        <dbReference type="Proteomes" id="UP001139887"/>
    </source>
</evidence>
<feature type="region of interest" description="Disordered" evidence="1">
    <location>
        <begin position="232"/>
        <end position="267"/>
    </location>
</feature>
<dbReference type="EMBL" id="JANBUW010000010">
    <property type="protein sequence ID" value="KAJ2851654.1"/>
    <property type="molecule type" value="Genomic_DNA"/>
</dbReference>
<feature type="domain" description="Ubiquitin-like" evidence="3">
    <location>
        <begin position="2"/>
        <end position="72"/>
    </location>
</feature>
<feature type="domain" description="UBA" evidence="2">
    <location>
        <begin position="298"/>
        <end position="342"/>
    </location>
</feature>
<feature type="region of interest" description="Disordered" evidence="1">
    <location>
        <begin position="76"/>
        <end position="129"/>
    </location>
</feature>
<dbReference type="PANTHER" id="PTHR10677:SF3">
    <property type="entry name" value="FI07626P-RELATED"/>
    <property type="match status" value="1"/>
</dbReference>
<dbReference type="Pfam" id="PF00240">
    <property type="entry name" value="ubiquitin"/>
    <property type="match status" value="1"/>
</dbReference>
<dbReference type="Gene3D" id="3.10.20.90">
    <property type="entry name" value="Phosphatidylinositol 3-kinase Catalytic Subunit, Chain A, domain 1"/>
    <property type="match status" value="1"/>
</dbReference>
<evidence type="ECO:0000259" key="3">
    <source>
        <dbReference type="PROSITE" id="PS50053"/>
    </source>
</evidence>
<dbReference type="SUPFAM" id="SSF46934">
    <property type="entry name" value="UBA-like"/>
    <property type="match status" value="1"/>
</dbReference>
<dbReference type="CDD" id="cd16106">
    <property type="entry name" value="Ubl_Dsk2p_like"/>
    <property type="match status" value="1"/>
</dbReference>
<dbReference type="FunFam" id="1.10.8.10:FF:000079">
    <property type="entry name" value="Ubiquitin family protein"/>
    <property type="match status" value="1"/>
</dbReference>
<evidence type="ECO:0000259" key="2">
    <source>
        <dbReference type="PROSITE" id="PS50030"/>
    </source>
</evidence>
<dbReference type="PANTHER" id="PTHR10677">
    <property type="entry name" value="UBIQUILIN"/>
    <property type="match status" value="1"/>
</dbReference>